<keyword evidence="2" id="KW-0808">Transferase</keyword>
<dbReference type="EMBL" id="CADCTS010000074">
    <property type="protein sequence ID" value="CAA9290753.1"/>
    <property type="molecule type" value="Genomic_DNA"/>
</dbReference>
<reference evidence="2" key="1">
    <citation type="submission" date="2020-02" db="EMBL/GenBank/DDBJ databases">
        <authorList>
            <person name="Meier V. D."/>
        </authorList>
    </citation>
    <scope>NUCLEOTIDE SEQUENCE</scope>
    <source>
        <strain evidence="2">AVDCRST_MAG48</strain>
    </source>
</reference>
<feature type="compositionally biased region" description="Low complexity" evidence="1">
    <location>
        <begin position="73"/>
        <end position="85"/>
    </location>
</feature>
<proteinExistence type="predicted"/>
<feature type="compositionally biased region" description="Low complexity" evidence="1">
    <location>
        <begin position="263"/>
        <end position="273"/>
    </location>
</feature>
<feature type="non-terminal residue" evidence="2">
    <location>
        <position position="273"/>
    </location>
</feature>
<evidence type="ECO:0000313" key="2">
    <source>
        <dbReference type="EMBL" id="CAA9290753.1"/>
    </source>
</evidence>
<accession>A0A6J4JY03</accession>
<feature type="compositionally biased region" description="Basic residues" evidence="1">
    <location>
        <begin position="114"/>
        <end position="155"/>
    </location>
</feature>
<evidence type="ECO:0000256" key="1">
    <source>
        <dbReference type="SAM" id="MobiDB-lite"/>
    </source>
</evidence>
<name>A0A6J4JY03_9ACTN</name>
<dbReference type="EC" id="2.5.1.16" evidence="2"/>
<feature type="compositionally biased region" description="Low complexity" evidence="1">
    <location>
        <begin position="11"/>
        <end position="24"/>
    </location>
</feature>
<feature type="non-terminal residue" evidence="2">
    <location>
        <position position="1"/>
    </location>
</feature>
<protein>
    <submittedName>
        <fullName evidence="2">Spermidine synthase</fullName>
        <ecNumber evidence="2">2.5.1.16</ecNumber>
    </submittedName>
</protein>
<feature type="compositionally biased region" description="Basic residues" evidence="1">
    <location>
        <begin position="246"/>
        <end position="262"/>
    </location>
</feature>
<gene>
    <name evidence="2" type="ORF">AVDCRST_MAG48-498</name>
</gene>
<feature type="compositionally biased region" description="Basic residues" evidence="1">
    <location>
        <begin position="209"/>
        <end position="233"/>
    </location>
</feature>
<organism evidence="2">
    <name type="scientific">uncultured Friedmanniella sp</name>
    <dbReference type="NCBI Taxonomy" id="335381"/>
    <lineage>
        <taxon>Bacteria</taxon>
        <taxon>Bacillati</taxon>
        <taxon>Actinomycetota</taxon>
        <taxon>Actinomycetes</taxon>
        <taxon>Propionibacteriales</taxon>
        <taxon>Nocardioidaceae</taxon>
        <taxon>Friedmanniella</taxon>
        <taxon>environmental samples</taxon>
    </lineage>
</organism>
<dbReference type="AlphaFoldDB" id="A0A6J4JY03"/>
<feature type="region of interest" description="Disordered" evidence="1">
    <location>
        <begin position="1"/>
        <end position="273"/>
    </location>
</feature>
<sequence>AAHRRARDRAGAGPDAAAGLHPAGGPDGPVLRRPRRPDAAGVRLRPAGRRRRRVRRPGRGAAGRRARRRCRPHPAALPRAHPAALGPGGAGTGHGADRAGPHPPAATPPERHQGPGRRRPQRAGRPPRRLRRPRGPRRVRRRPGAGRAHHGRVPARRPPGAEARRDARHERHRPRSLRLPAPGRGGRAGGLRPRPPLRRAGHAQGPPLRQRRRRGRRRAPARRRDRPPGRRRALPLPGPARPAARPARRRGRPLHRRRRRRVPAAAGRHAVRL</sequence>
<feature type="compositionally biased region" description="Basic residues" evidence="1">
    <location>
        <begin position="46"/>
        <end position="72"/>
    </location>
</feature>
<dbReference type="GO" id="GO:0004766">
    <property type="term" value="F:spermidine synthase activity"/>
    <property type="evidence" value="ECO:0007669"/>
    <property type="project" value="UniProtKB-EC"/>
</dbReference>